<proteinExistence type="predicted"/>
<evidence type="ECO:0000313" key="2">
    <source>
        <dbReference type="EMBL" id="EER03039.1"/>
    </source>
</evidence>
<evidence type="ECO:0000256" key="1">
    <source>
        <dbReference type="SAM" id="SignalP"/>
    </source>
</evidence>
<dbReference type="AlphaFoldDB" id="C5LJM2"/>
<reference evidence="2 3" key="1">
    <citation type="submission" date="2008-07" db="EMBL/GenBank/DDBJ databases">
        <authorList>
            <person name="El-Sayed N."/>
            <person name="Caler E."/>
            <person name="Inman J."/>
            <person name="Amedeo P."/>
            <person name="Hass B."/>
            <person name="Wortman J."/>
        </authorList>
    </citation>
    <scope>NUCLEOTIDE SEQUENCE [LARGE SCALE GENOMIC DNA]</scope>
    <source>
        <strain evidence="3">ATCC 50983 / TXsc</strain>
    </source>
</reference>
<name>C5LJM2_PERM5</name>
<feature type="signal peptide" evidence="1">
    <location>
        <begin position="1"/>
        <end position="20"/>
    </location>
</feature>
<keyword evidence="1" id="KW-0732">Signal</keyword>
<protein>
    <submittedName>
        <fullName evidence="2">Uncharacterized protein</fullName>
    </submittedName>
</protein>
<dbReference type="GeneID" id="9051744"/>
<dbReference type="InParanoid" id="C5LJM2"/>
<organism evidence="3">
    <name type="scientific">Perkinsus marinus (strain ATCC 50983 / TXsc)</name>
    <dbReference type="NCBI Taxonomy" id="423536"/>
    <lineage>
        <taxon>Eukaryota</taxon>
        <taxon>Sar</taxon>
        <taxon>Alveolata</taxon>
        <taxon>Perkinsozoa</taxon>
        <taxon>Perkinsea</taxon>
        <taxon>Perkinsida</taxon>
        <taxon>Perkinsidae</taxon>
        <taxon>Perkinsus</taxon>
    </lineage>
</organism>
<keyword evidence="3" id="KW-1185">Reference proteome</keyword>
<accession>C5LJM2</accession>
<feature type="chain" id="PRO_5002955121" evidence="1">
    <location>
        <begin position="21"/>
        <end position="80"/>
    </location>
</feature>
<dbReference type="Proteomes" id="UP000007800">
    <property type="component" value="Unassembled WGS sequence"/>
</dbReference>
<dbReference type="RefSeq" id="XP_002771223.1">
    <property type="nucleotide sequence ID" value="XM_002771177.1"/>
</dbReference>
<dbReference type="EMBL" id="GG682469">
    <property type="protein sequence ID" value="EER03039.1"/>
    <property type="molecule type" value="Genomic_DNA"/>
</dbReference>
<sequence>MARFTQSAAMMLAVLSVSLALQSAKPRTRVETKVQALEATVGGLKDQVASLNDQVSALSVHTPEVRRHPCFRLTLYKHLT</sequence>
<gene>
    <name evidence="2" type="ORF">Pmar_PMAR001783</name>
</gene>
<evidence type="ECO:0000313" key="3">
    <source>
        <dbReference type="Proteomes" id="UP000007800"/>
    </source>
</evidence>